<dbReference type="EMBL" id="BKCP01006427">
    <property type="protein sequence ID" value="GER42687.1"/>
    <property type="molecule type" value="Genomic_DNA"/>
</dbReference>
<gene>
    <name evidence="2" type="ORF">STAS_19506</name>
</gene>
<feature type="compositionally biased region" description="Basic and acidic residues" evidence="1">
    <location>
        <begin position="22"/>
        <end position="39"/>
    </location>
</feature>
<dbReference type="Proteomes" id="UP000325081">
    <property type="component" value="Unassembled WGS sequence"/>
</dbReference>
<evidence type="ECO:0000313" key="2">
    <source>
        <dbReference type="EMBL" id="GER42687.1"/>
    </source>
</evidence>
<reference evidence="3" key="1">
    <citation type="journal article" date="2019" name="Curr. Biol.">
        <title>Genome Sequence of Striga asiatica Provides Insight into the Evolution of Plant Parasitism.</title>
        <authorList>
            <person name="Yoshida S."/>
            <person name="Kim S."/>
            <person name="Wafula E.K."/>
            <person name="Tanskanen J."/>
            <person name="Kim Y.M."/>
            <person name="Honaas L."/>
            <person name="Yang Z."/>
            <person name="Spallek T."/>
            <person name="Conn C.E."/>
            <person name="Ichihashi Y."/>
            <person name="Cheong K."/>
            <person name="Cui S."/>
            <person name="Der J.P."/>
            <person name="Gundlach H."/>
            <person name="Jiao Y."/>
            <person name="Hori C."/>
            <person name="Ishida J.K."/>
            <person name="Kasahara H."/>
            <person name="Kiba T."/>
            <person name="Kim M.S."/>
            <person name="Koo N."/>
            <person name="Laohavisit A."/>
            <person name="Lee Y.H."/>
            <person name="Lumba S."/>
            <person name="McCourt P."/>
            <person name="Mortimer J.C."/>
            <person name="Mutuku J.M."/>
            <person name="Nomura T."/>
            <person name="Sasaki-Sekimoto Y."/>
            <person name="Seto Y."/>
            <person name="Wang Y."/>
            <person name="Wakatake T."/>
            <person name="Sakakibara H."/>
            <person name="Demura T."/>
            <person name="Yamaguchi S."/>
            <person name="Yoneyama K."/>
            <person name="Manabe R.I."/>
            <person name="Nelson D.C."/>
            <person name="Schulman A.H."/>
            <person name="Timko M.P."/>
            <person name="dePamphilis C.W."/>
            <person name="Choi D."/>
            <person name="Shirasu K."/>
        </authorList>
    </citation>
    <scope>NUCLEOTIDE SEQUENCE [LARGE SCALE GENOMIC DNA]</scope>
    <source>
        <strain evidence="3">cv. UVA1</strain>
    </source>
</reference>
<evidence type="ECO:0000256" key="1">
    <source>
        <dbReference type="SAM" id="MobiDB-lite"/>
    </source>
</evidence>
<organism evidence="2 3">
    <name type="scientific">Striga asiatica</name>
    <name type="common">Asiatic witchweed</name>
    <name type="synonym">Buchnera asiatica</name>
    <dbReference type="NCBI Taxonomy" id="4170"/>
    <lineage>
        <taxon>Eukaryota</taxon>
        <taxon>Viridiplantae</taxon>
        <taxon>Streptophyta</taxon>
        <taxon>Embryophyta</taxon>
        <taxon>Tracheophyta</taxon>
        <taxon>Spermatophyta</taxon>
        <taxon>Magnoliopsida</taxon>
        <taxon>eudicotyledons</taxon>
        <taxon>Gunneridae</taxon>
        <taxon>Pentapetalae</taxon>
        <taxon>asterids</taxon>
        <taxon>lamiids</taxon>
        <taxon>Lamiales</taxon>
        <taxon>Orobanchaceae</taxon>
        <taxon>Buchnereae</taxon>
        <taxon>Striga</taxon>
    </lineage>
</organism>
<sequence>MPLDKDDTPNRSPSIRYTKHQKSNERQKTTLNTRNDKNEQNGPTRHKPSLTLSFQDYVYPISSCLRKQYSQKPAGWAGNVRQGHARSPFIDPQFFAAKLHCQSKAVNEQQQLRRVEKGKEWQHR</sequence>
<dbReference type="AlphaFoldDB" id="A0A5A7QE72"/>
<comment type="caution">
    <text evidence="2">The sequence shown here is derived from an EMBL/GenBank/DDBJ whole genome shotgun (WGS) entry which is preliminary data.</text>
</comment>
<evidence type="ECO:0000313" key="3">
    <source>
        <dbReference type="Proteomes" id="UP000325081"/>
    </source>
</evidence>
<keyword evidence="3" id="KW-1185">Reference proteome</keyword>
<accession>A0A5A7QE72</accession>
<proteinExistence type="predicted"/>
<name>A0A5A7QE72_STRAF</name>
<protein>
    <submittedName>
        <fullName evidence="2">NADH dehydrogenase-like protein SACOL0944</fullName>
    </submittedName>
</protein>
<feature type="region of interest" description="Disordered" evidence="1">
    <location>
        <begin position="1"/>
        <end position="51"/>
    </location>
</feature>